<gene>
    <name evidence="3" type="ORF">SAMN05192529_101246</name>
</gene>
<dbReference type="RefSeq" id="WP_091392327.1">
    <property type="nucleotide sequence ID" value="NZ_FNQY01000001.1"/>
</dbReference>
<feature type="domain" description="Secretion system C-terminal sorting" evidence="2">
    <location>
        <begin position="83"/>
        <end position="148"/>
    </location>
</feature>
<dbReference type="Pfam" id="PF18962">
    <property type="entry name" value="Por_Secre_tail"/>
    <property type="match status" value="1"/>
</dbReference>
<evidence type="ECO:0000259" key="2">
    <source>
        <dbReference type="Pfam" id="PF18962"/>
    </source>
</evidence>
<proteinExistence type="predicted"/>
<sequence>MKRIKFIYYFSLIFSILLVSRVSAQTIPSGSVGIVYTYDATGNRIDRKYVANNSPSETAGIINNDSSSIKAKNTFKIIQVNALYPNPTTGKVTISLVSPVVNATVQIFDAAGHLILQNKQSGNQLKVDLSRYPAGIYFLHLLQKEGYLNLKIIKKQ</sequence>
<name>A0A1H3VLA5_9BACT</name>
<dbReference type="OrthoDB" id="678145at2"/>
<protein>
    <submittedName>
        <fullName evidence="3">Por secretion system C-terminal sorting domain-containing protein</fullName>
    </submittedName>
</protein>
<dbReference type="EMBL" id="FNQY01000001">
    <property type="protein sequence ID" value="SDZ75471.1"/>
    <property type="molecule type" value="Genomic_DNA"/>
</dbReference>
<accession>A0A1H3VLA5</accession>
<feature type="chain" id="PRO_5011598632" evidence="1">
    <location>
        <begin position="25"/>
        <end position="156"/>
    </location>
</feature>
<evidence type="ECO:0000256" key="1">
    <source>
        <dbReference type="SAM" id="SignalP"/>
    </source>
</evidence>
<keyword evidence="1" id="KW-0732">Signal</keyword>
<dbReference type="NCBIfam" id="TIGR04183">
    <property type="entry name" value="Por_Secre_tail"/>
    <property type="match status" value="1"/>
</dbReference>
<dbReference type="AlphaFoldDB" id="A0A1H3VLA5"/>
<keyword evidence="4" id="KW-1185">Reference proteome</keyword>
<evidence type="ECO:0000313" key="4">
    <source>
        <dbReference type="Proteomes" id="UP000199041"/>
    </source>
</evidence>
<dbReference type="STRING" id="551991.SAMN05192529_101246"/>
<dbReference type="InterPro" id="IPR026444">
    <property type="entry name" value="Secre_tail"/>
</dbReference>
<dbReference type="Proteomes" id="UP000199041">
    <property type="component" value="Unassembled WGS sequence"/>
</dbReference>
<organism evidence="3 4">
    <name type="scientific">Arachidicoccus rhizosphaerae</name>
    <dbReference type="NCBI Taxonomy" id="551991"/>
    <lineage>
        <taxon>Bacteria</taxon>
        <taxon>Pseudomonadati</taxon>
        <taxon>Bacteroidota</taxon>
        <taxon>Chitinophagia</taxon>
        <taxon>Chitinophagales</taxon>
        <taxon>Chitinophagaceae</taxon>
        <taxon>Arachidicoccus</taxon>
    </lineage>
</organism>
<reference evidence="3 4" key="1">
    <citation type="submission" date="2016-10" db="EMBL/GenBank/DDBJ databases">
        <authorList>
            <person name="de Groot N.N."/>
        </authorList>
    </citation>
    <scope>NUCLEOTIDE SEQUENCE [LARGE SCALE GENOMIC DNA]</scope>
    <source>
        <strain evidence="3 4">Vu-144</strain>
    </source>
</reference>
<feature type="signal peptide" evidence="1">
    <location>
        <begin position="1"/>
        <end position="24"/>
    </location>
</feature>
<evidence type="ECO:0000313" key="3">
    <source>
        <dbReference type="EMBL" id="SDZ75471.1"/>
    </source>
</evidence>